<comment type="caution">
    <text evidence="1">The sequence shown here is derived from an EMBL/GenBank/DDBJ whole genome shotgun (WGS) entry which is preliminary data.</text>
</comment>
<name>A0A8K0X6I9_9PEZI</name>
<dbReference type="AlphaFoldDB" id="A0A8K0X6I9"/>
<gene>
    <name evidence="1" type="ORF">B0T11DRAFT_49150</name>
</gene>
<dbReference type="Proteomes" id="UP000813385">
    <property type="component" value="Unassembled WGS sequence"/>
</dbReference>
<organism evidence="1 2">
    <name type="scientific">Plectosphaerella cucumerina</name>
    <dbReference type="NCBI Taxonomy" id="40658"/>
    <lineage>
        <taxon>Eukaryota</taxon>
        <taxon>Fungi</taxon>
        <taxon>Dikarya</taxon>
        <taxon>Ascomycota</taxon>
        <taxon>Pezizomycotina</taxon>
        <taxon>Sordariomycetes</taxon>
        <taxon>Hypocreomycetidae</taxon>
        <taxon>Glomerellales</taxon>
        <taxon>Plectosphaerellaceae</taxon>
        <taxon>Plectosphaerella</taxon>
    </lineage>
</organism>
<reference evidence="1" key="1">
    <citation type="journal article" date="2021" name="Nat. Commun.">
        <title>Genetic determinants of endophytism in the Arabidopsis root mycobiome.</title>
        <authorList>
            <person name="Mesny F."/>
            <person name="Miyauchi S."/>
            <person name="Thiergart T."/>
            <person name="Pickel B."/>
            <person name="Atanasova L."/>
            <person name="Karlsson M."/>
            <person name="Huettel B."/>
            <person name="Barry K.W."/>
            <person name="Haridas S."/>
            <person name="Chen C."/>
            <person name="Bauer D."/>
            <person name="Andreopoulos W."/>
            <person name="Pangilinan J."/>
            <person name="LaButti K."/>
            <person name="Riley R."/>
            <person name="Lipzen A."/>
            <person name="Clum A."/>
            <person name="Drula E."/>
            <person name="Henrissat B."/>
            <person name="Kohler A."/>
            <person name="Grigoriev I.V."/>
            <person name="Martin F.M."/>
            <person name="Hacquard S."/>
        </authorList>
    </citation>
    <scope>NUCLEOTIDE SEQUENCE</scope>
    <source>
        <strain evidence="1">MPI-CAGE-AT-0016</strain>
    </source>
</reference>
<accession>A0A8K0X6I9</accession>
<protein>
    <submittedName>
        <fullName evidence="1">Uncharacterized protein</fullName>
    </submittedName>
</protein>
<evidence type="ECO:0000313" key="1">
    <source>
        <dbReference type="EMBL" id="KAH7366931.1"/>
    </source>
</evidence>
<dbReference type="EMBL" id="JAGPXD010000002">
    <property type="protein sequence ID" value="KAH7366931.1"/>
    <property type="molecule type" value="Genomic_DNA"/>
</dbReference>
<evidence type="ECO:0000313" key="2">
    <source>
        <dbReference type="Proteomes" id="UP000813385"/>
    </source>
</evidence>
<proteinExistence type="predicted"/>
<keyword evidence="2" id="KW-1185">Reference proteome</keyword>
<sequence length="182" mass="19928">MHRRYHQGCRVLLLYLSHGPSDAALSSSRRRSPLPSAVHVTTSSHRACRAMHPSFYTTWSSIVKTSSPRLQNASLRFTSEGRHRKTGQQLASYAGCASSESRLFMGDLPSCFNTQWPAGRVRGRRKRSVGKGVPRSCPVSRRSSFVGGTGPSSGLRVVVGVDKFPVSFQSISAPFKSLGRPH</sequence>